<reference evidence="2 3" key="1">
    <citation type="submission" date="2015-12" db="EMBL/GenBank/DDBJ databases">
        <title>Dictyostelia acquired genes for synthesis and detection of signals that induce cell-type specialization by lateral gene transfer from prokaryotes.</title>
        <authorList>
            <person name="Gloeckner G."/>
            <person name="Schaap P."/>
        </authorList>
    </citation>
    <scope>NUCLEOTIDE SEQUENCE [LARGE SCALE GENOMIC DNA]</scope>
    <source>
        <strain evidence="2 3">TK</strain>
    </source>
</reference>
<proteinExistence type="predicted"/>
<feature type="chain" id="PRO_5007593687" evidence="1">
    <location>
        <begin position="20"/>
        <end position="138"/>
    </location>
</feature>
<protein>
    <submittedName>
        <fullName evidence="2">Uncharacterized protein</fullName>
    </submittedName>
</protein>
<accession>A0A152A6K8</accession>
<dbReference type="EMBL" id="LODT01000006">
    <property type="protein sequence ID" value="KYR01850.1"/>
    <property type="molecule type" value="Genomic_DNA"/>
</dbReference>
<keyword evidence="3" id="KW-1185">Reference proteome</keyword>
<organism evidence="2 3">
    <name type="scientific">Tieghemostelium lacteum</name>
    <name type="common">Slime mold</name>
    <name type="synonym">Dictyostelium lacteum</name>
    <dbReference type="NCBI Taxonomy" id="361077"/>
    <lineage>
        <taxon>Eukaryota</taxon>
        <taxon>Amoebozoa</taxon>
        <taxon>Evosea</taxon>
        <taxon>Eumycetozoa</taxon>
        <taxon>Dictyostelia</taxon>
        <taxon>Dictyosteliales</taxon>
        <taxon>Raperosteliaceae</taxon>
        <taxon>Tieghemostelium</taxon>
    </lineage>
</organism>
<dbReference type="InParanoid" id="A0A152A6K8"/>
<gene>
    <name evidence="2" type="ORF">DLAC_01867</name>
</gene>
<name>A0A152A6K8_TIELA</name>
<evidence type="ECO:0000313" key="3">
    <source>
        <dbReference type="Proteomes" id="UP000076078"/>
    </source>
</evidence>
<evidence type="ECO:0000256" key="1">
    <source>
        <dbReference type="SAM" id="SignalP"/>
    </source>
</evidence>
<keyword evidence="1" id="KW-0732">Signal</keyword>
<comment type="caution">
    <text evidence="2">The sequence shown here is derived from an EMBL/GenBank/DDBJ whole genome shotgun (WGS) entry which is preliminary data.</text>
</comment>
<sequence length="138" mass="15871">MKTILFLFVLYLFITCCKSNEFDEDLEEDTNASGKPILSFEEGLKYVNGNTYYYLVQVYNNLQKSRVTNIVFRQGIPSNYTVQDIVKTGDNTYRLPETVLKSGGIQPRSLFTFRYSATGLETARWYASKSEIIPIMES</sequence>
<evidence type="ECO:0000313" key="2">
    <source>
        <dbReference type="EMBL" id="KYR01850.1"/>
    </source>
</evidence>
<dbReference type="Proteomes" id="UP000076078">
    <property type="component" value="Unassembled WGS sequence"/>
</dbReference>
<feature type="signal peptide" evidence="1">
    <location>
        <begin position="1"/>
        <end position="19"/>
    </location>
</feature>
<dbReference type="AlphaFoldDB" id="A0A152A6K8"/>